<dbReference type="EMBL" id="JBGNUJ010000013">
    <property type="protein sequence ID" value="KAL3951770.1"/>
    <property type="molecule type" value="Genomic_DNA"/>
</dbReference>
<proteinExistence type="predicted"/>
<gene>
    <name evidence="1" type="ORF">ACCO45_013487</name>
</gene>
<reference evidence="1" key="1">
    <citation type="submission" date="2024-12" db="EMBL/GenBank/DDBJ databases">
        <title>Comparative genomics and development of molecular markers within Purpureocillium lilacinum and among Purpureocillium species.</title>
        <authorList>
            <person name="Yeh Z.-Y."/>
            <person name="Ni N.-T."/>
            <person name="Lo P.-H."/>
            <person name="Mushyakhwo K."/>
            <person name="Lin C.-F."/>
            <person name="Nai Y.-S."/>
        </authorList>
    </citation>
    <scope>NUCLEOTIDE SEQUENCE</scope>
    <source>
        <strain evidence="1">NCHU-NPUST-175</strain>
    </source>
</reference>
<organism evidence="1 2">
    <name type="scientific">Purpureocillium lilacinum</name>
    <name type="common">Paecilomyces lilacinus</name>
    <dbReference type="NCBI Taxonomy" id="33203"/>
    <lineage>
        <taxon>Eukaryota</taxon>
        <taxon>Fungi</taxon>
        <taxon>Dikarya</taxon>
        <taxon>Ascomycota</taxon>
        <taxon>Pezizomycotina</taxon>
        <taxon>Sordariomycetes</taxon>
        <taxon>Hypocreomycetidae</taxon>
        <taxon>Hypocreales</taxon>
        <taxon>Ophiocordycipitaceae</taxon>
        <taxon>Purpureocillium</taxon>
    </lineage>
</organism>
<evidence type="ECO:0000313" key="2">
    <source>
        <dbReference type="Proteomes" id="UP001638806"/>
    </source>
</evidence>
<name>A0ACC4D926_PURLI</name>
<accession>A0ACC4D926</accession>
<dbReference type="Proteomes" id="UP001638806">
    <property type="component" value="Unassembled WGS sequence"/>
</dbReference>
<sequence>MGGEESATTSNETDPQRLLAVRADRLRQPDETIATVPNLSLQRPRDDVDACVICLDPLAEPCKLIPCKHYHYHFVCIEAWLSSAPGCPICKATVSKGPLFGAYDTPSSPTTGRPQLGRPPRHLWSDVLWPIEPHGLAFRRAVYRWLRYSKHVGSNPRSGYRELSRRDFQNAAVLERARTFLRRELRVFSWLTTPEADTMEMLNGETYDFFERRKRVITVERMMGHILRLLQHFEIRGSDGGLEDVVARHLGRENTQLLLHELHAFLRSPFERLEDWDRAVQHPTANNVYICAMTAFEITIISDTVCPFCYLGRARLDRAIALYRKTVPGGSLPSTTFTIRWHAYRLGDATGPSVPVRDVAAARFGADRLPAKHARMAQLGAEEGFAFTFAGRIGPTRDSHRVVQLGARQGPAVADRVMREVMRMFFEEGGDICSWEDLATAAERAGLDRAEAMRWLEDGQGGDEVDREVEEAARMGVKGVPKFVINGKHEVDGAGDVSAMLEQLVAARDEEDAGKAVVTDAVCAAGACTL</sequence>
<keyword evidence="2" id="KW-1185">Reference proteome</keyword>
<evidence type="ECO:0000313" key="1">
    <source>
        <dbReference type="EMBL" id="KAL3951770.1"/>
    </source>
</evidence>
<protein>
    <submittedName>
        <fullName evidence="1">Uncharacterized protein</fullName>
    </submittedName>
</protein>
<comment type="caution">
    <text evidence="1">The sequence shown here is derived from an EMBL/GenBank/DDBJ whole genome shotgun (WGS) entry which is preliminary data.</text>
</comment>